<reference evidence="2 3" key="1">
    <citation type="journal article" date="2011" name="Stand. Genomic Sci.">
        <title>High quality draft genome sequence of Segniliparus rugosus CDC 945(T)= (ATCC BAA-974(T)).</title>
        <authorList>
            <person name="Earl A.M."/>
            <person name="Desjardins C.A."/>
            <person name="Fitzgerald M.G."/>
            <person name="Arachchi H.M."/>
            <person name="Zeng Q."/>
            <person name="Mehta T."/>
            <person name="Griggs A."/>
            <person name="Birren B.W."/>
            <person name="Toney N.C."/>
            <person name="Carr J."/>
            <person name="Posey J."/>
            <person name="Butler W.R."/>
        </authorList>
    </citation>
    <scope>NUCLEOTIDE SEQUENCE [LARGE SCALE GENOMIC DNA]</scope>
    <source>
        <strain evidence="3">ATCC BAA-974 / DSM 45345 / CCUG 50838 / CIP 108380 / JCM 13579 / CDC 945</strain>
    </source>
</reference>
<sequence length="113" mass="12046">MAVRTAADTEKINLAEAKIAGALQSVRMAVDQLNARAREFHAAAGSDDKNGNLKQQSQADQDNKSKQYADTNSVAEKDQEAARAAVAQYSEAEIGNSVSLHLDNGLGRIVGFE</sequence>
<organism evidence="2 3">
    <name type="scientific">Segniliparus rugosus (strain ATCC BAA-974 / DSM 45345 / CCUG 50838 / CIP 108380 / JCM 13579 / CDC 945)</name>
    <dbReference type="NCBI Taxonomy" id="679197"/>
    <lineage>
        <taxon>Bacteria</taxon>
        <taxon>Bacillati</taxon>
        <taxon>Actinomycetota</taxon>
        <taxon>Actinomycetes</taxon>
        <taxon>Mycobacteriales</taxon>
        <taxon>Segniliparaceae</taxon>
        <taxon>Segniliparus</taxon>
    </lineage>
</organism>
<dbReference type="OrthoDB" id="9995014at2"/>
<accession>E5XS22</accession>
<dbReference type="RefSeq" id="WP_007470508.1">
    <property type="nucleotide sequence ID" value="NZ_KI391953.1"/>
</dbReference>
<dbReference type="AlphaFoldDB" id="E5XS22"/>
<feature type="compositionally biased region" description="Basic and acidic residues" evidence="1">
    <location>
        <begin position="41"/>
        <end position="51"/>
    </location>
</feature>
<dbReference type="HOGENOM" id="CLU_2131794_0_0_11"/>
<evidence type="ECO:0000313" key="2">
    <source>
        <dbReference type="EMBL" id="EFV12807.1"/>
    </source>
</evidence>
<keyword evidence="3" id="KW-1185">Reference proteome</keyword>
<name>E5XS22_SEGRC</name>
<feature type="region of interest" description="Disordered" evidence="1">
    <location>
        <begin position="41"/>
        <end position="79"/>
    </location>
</feature>
<evidence type="ECO:0000256" key="1">
    <source>
        <dbReference type="SAM" id="MobiDB-lite"/>
    </source>
</evidence>
<evidence type="ECO:0000313" key="3">
    <source>
        <dbReference type="Proteomes" id="UP000004816"/>
    </source>
</evidence>
<dbReference type="STRING" id="679197.HMPREF9336_02294"/>
<dbReference type="Proteomes" id="UP000004816">
    <property type="component" value="Unassembled WGS sequence"/>
</dbReference>
<protein>
    <submittedName>
        <fullName evidence="2">Uncharacterized protein</fullName>
    </submittedName>
</protein>
<gene>
    <name evidence="2" type="ORF">HMPREF9336_02294</name>
</gene>
<comment type="caution">
    <text evidence="2">The sequence shown here is derived from an EMBL/GenBank/DDBJ whole genome shotgun (WGS) entry which is preliminary data.</text>
</comment>
<dbReference type="EMBL" id="ACZI02000002">
    <property type="protein sequence ID" value="EFV12807.1"/>
    <property type="molecule type" value="Genomic_DNA"/>
</dbReference>
<proteinExistence type="predicted"/>